<reference evidence="6" key="1">
    <citation type="submission" date="2023-01" db="EMBL/GenBank/DDBJ databases">
        <title>Key to firefly adult light organ development and bioluminescence: homeobox transcription factors regulate luciferase expression and transportation to peroxisome.</title>
        <authorList>
            <person name="Fu X."/>
        </authorList>
    </citation>
    <scope>NUCLEOTIDE SEQUENCE [LARGE SCALE GENOMIC DNA]</scope>
</reference>
<comment type="caution">
    <text evidence="5">The sequence shown here is derived from an EMBL/GenBank/DDBJ whole genome shotgun (WGS) entry which is preliminary data.</text>
</comment>
<sequence length="941" mass="108596">MTNGIVFILLSAFILPIISSKLDSCKEVTLGKSTILLKCKDIRAFPVVSRPVGIIECINCNIPILNETTSIKNFRGDTFKLTDSNVQKIALTAFAEVSTNVRSFIFTNNAISYIEPQLFSKFSKLYEISFRNNTISNLQPQTFAGLNLDILDLSQNFITTIVDVFSGLKIRDLNLSSNAITEIPENALNKVSPNLFKCSEKSKCFRKLYLHHNAIKVIENKTFTQLKNLEYLSLHSNQIAQLYKNSFKNLTHLMTLELQNNRLSQIPIGIFSDLEKLRTLDISQNSITNLNSNIFSGLINLNKLNISHNSLYVLDNILLLRLGKLNSLDISDIRIHKFNIQELFQHLFRLLQFYEIMNKNTGGFNYPSHYVDVSNMHGIACSRKKLQYYNDLSFEEFLKVIAEDKTIEDVINIESRNNQLNSEIKNIHVKFTLKMFNKIVLLLITICAFSAALDSCQEIYGRYFIGRSIQLKCKNVDKFPSVTKTVTKFECLDCNITILNEHTSIKKFQGEMFNLSNSHIQKITTTAFAEVSTNVRSFLLNNNEISFIDPLVFSKFRILYQIRLRNNKIFNLKAKTFSGLDLTILDLSENYITNISNAFDGLIISNLNLSSNSINEIQENAFDKILIWKDVYQNAYLDLSSNKIEKIHPNLFKCTEKTNCFRQLYLQQNAIKTIENCTFCHVNKLQYLFLHSNNIEQLHKDSFKNLYSLIILQLQNNKLSDLPIGIFNYFQKLQTLDISKNFFTNLKIGSFFGLINLNNLNISHNQLHVLDTAFLTPLGKLNTLDISSNKIHDLNIEELVHHLIRLRILVINDNFWTCNQLMQFYKVLNKKIGAWKYTTQHYNVPNLHGIACSRQVLQYYDDLSFEEFLTVIAQEKVIEEIVNEQTSERDLKSETIKFLKNIYVIDCLLVIVTLMSVVIFLKLIVQFVLYVLEYCNVIKKH</sequence>
<keyword evidence="6" id="KW-1185">Reference proteome</keyword>
<evidence type="ECO:0000313" key="6">
    <source>
        <dbReference type="Proteomes" id="UP001353858"/>
    </source>
</evidence>
<feature type="transmembrane region" description="Helical" evidence="3">
    <location>
        <begin position="908"/>
        <end position="932"/>
    </location>
</feature>
<keyword evidence="4" id="KW-0732">Signal</keyword>
<feature type="chain" id="PRO_5042900154" evidence="4">
    <location>
        <begin position="21"/>
        <end position="941"/>
    </location>
</feature>
<evidence type="ECO:0000256" key="2">
    <source>
        <dbReference type="ARBA" id="ARBA00022737"/>
    </source>
</evidence>
<dbReference type="EMBL" id="JARPUR010000001">
    <property type="protein sequence ID" value="KAK4884933.1"/>
    <property type="molecule type" value="Genomic_DNA"/>
</dbReference>
<evidence type="ECO:0000313" key="5">
    <source>
        <dbReference type="EMBL" id="KAK4884933.1"/>
    </source>
</evidence>
<dbReference type="InterPro" id="IPR032675">
    <property type="entry name" value="LRR_dom_sf"/>
</dbReference>
<dbReference type="SMART" id="SM00369">
    <property type="entry name" value="LRR_TYP"/>
    <property type="match status" value="20"/>
</dbReference>
<dbReference type="InterPro" id="IPR050333">
    <property type="entry name" value="SLRP"/>
</dbReference>
<accession>A0AAN7PG37</accession>
<dbReference type="SMART" id="SM00365">
    <property type="entry name" value="LRR_SD22"/>
    <property type="match status" value="9"/>
</dbReference>
<dbReference type="InterPro" id="IPR001611">
    <property type="entry name" value="Leu-rich_rpt"/>
</dbReference>
<evidence type="ECO:0000256" key="4">
    <source>
        <dbReference type="SAM" id="SignalP"/>
    </source>
</evidence>
<dbReference type="Gene3D" id="3.80.10.10">
    <property type="entry name" value="Ribonuclease Inhibitor"/>
    <property type="match status" value="4"/>
</dbReference>
<proteinExistence type="predicted"/>
<evidence type="ECO:0000256" key="3">
    <source>
        <dbReference type="SAM" id="Phobius"/>
    </source>
</evidence>
<keyword evidence="3" id="KW-1133">Transmembrane helix</keyword>
<feature type="signal peptide" evidence="4">
    <location>
        <begin position="1"/>
        <end position="20"/>
    </location>
</feature>
<keyword evidence="3" id="KW-0472">Membrane</keyword>
<dbReference type="PANTHER" id="PTHR45712">
    <property type="entry name" value="AGAP008170-PA"/>
    <property type="match status" value="1"/>
</dbReference>
<dbReference type="Proteomes" id="UP001353858">
    <property type="component" value="Unassembled WGS sequence"/>
</dbReference>
<protein>
    <submittedName>
        <fullName evidence="5">Uncharacterized protein</fullName>
    </submittedName>
</protein>
<gene>
    <name evidence="5" type="ORF">RN001_001204</name>
</gene>
<dbReference type="InterPro" id="IPR003591">
    <property type="entry name" value="Leu-rich_rpt_typical-subtyp"/>
</dbReference>
<dbReference type="PROSITE" id="PS51450">
    <property type="entry name" value="LRR"/>
    <property type="match status" value="8"/>
</dbReference>
<dbReference type="SUPFAM" id="SSF52047">
    <property type="entry name" value="RNI-like"/>
    <property type="match status" value="1"/>
</dbReference>
<evidence type="ECO:0000256" key="1">
    <source>
        <dbReference type="ARBA" id="ARBA00022614"/>
    </source>
</evidence>
<organism evidence="5 6">
    <name type="scientific">Aquatica leii</name>
    <dbReference type="NCBI Taxonomy" id="1421715"/>
    <lineage>
        <taxon>Eukaryota</taxon>
        <taxon>Metazoa</taxon>
        <taxon>Ecdysozoa</taxon>
        <taxon>Arthropoda</taxon>
        <taxon>Hexapoda</taxon>
        <taxon>Insecta</taxon>
        <taxon>Pterygota</taxon>
        <taxon>Neoptera</taxon>
        <taxon>Endopterygota</taxon>
        <taxon>Coleoptera</taxon>
        <taxon>Polyphaga</taxon>
        <taxon>Elateriformia</taxon>
        <taxon>Elateroidea</taxon>
        <taxon>Lampyridae</taxon>
        <taxon>Luciolinae</taxon>
        <taxon>Aquatica</taxon>
    </lineage>
</organism>
<keyword evidence="3" id="KW-0812">Transmembrane</keyword>
<keyword evidence="1" id="KW-0433">Leucine-rich repeat</keyword>
<keyword evidence="2" id="KW-0677">Repeat</keyword>
<dbReference type="AlphaFoldDB" id="A0AAN7PG37"/>
<dbReference type="Pfam" id="PF13855">
    <property type="entry name" value="LRR_8"/>
    <property type="match status" value="5"/>
</dbReference>
<name>A0AAN7PG37_9COLE</name>
<dbReference type="SUPFAM" id="SSF52058">
    <property type="entry name" value="L domain-like"/>
    <property type="match status" value="1"/>
</dbReference>
<dbReference type="PANTHER" id="PTHR45712:SF22">
    <property type="entry name" value="INSULIN-LIKE GROWTH FACTOR-BINDING PROTEIN COMPLEX ACID LABILE SUBUNIT"/>
    <property type="match status" value="1"/>
</dbReference>